<evidence type="ECO:0000313" key="3">
    <source>
        <dbReference type="Proteomes" id="UP000747399"/>
    </source>
</evidence>
<sequence>VAAVARAARRPTPGNLRERAPGGPAGHSLPVIVPPSPSPSPLAPSWSRAPAGPTSTNGQSPTAAAAAAVVPARVVVAATLHVRSRVAAQAFSVATRRINVS</sequence>
<feature type="compositionally biased region" description="Polar residues" evidence="1">
    <location>
        <begin position="53"/>
        <end position="62"/>
    </location>
</feature>
<name>A0A8J4BNG9_9CHLO</name>
<proteinExistence type="predicted"/>
<evidence type="ECO:0000256" key="1">
    <source>
        <dbReference type="SAM" id="MobiDB-lite"/>
    </source>
</evidence>
<dbReference type="EMBL" id="BNCO01000073">
    <property type="protein sequence ID" value="GIL65157.1"/>
    <property type="molecule type" value="Genomic_DNA"/>
</dbReference>
<evidence type="ECO:0000313" key="2">
    <source>
        <dbReference type="EMBL" id="GIL65157.1"/>
    </source>
</evidence>
<organism evidence="2 3">
    <name type="scientific">Volvox africanus</name>
    <dbReference type="NCBI Taxonomy" id="51714"/>
    <lineage>
        <taxon>Eukaryota</taxon>
        <taxon>Viridiplantae</taxon>
        <taxon>Chlorophyta</taxon>
        <taxon>core chlorophytes</taxon>
        <taxon>Chlorophyceae</taxon>
        <taxon>CS clade</taxon>
        <taxon>Chlamydomonadales</taxon>
        <taxon>Volvocaceae</taxon>
        <taxon>Volvox</taxon>
    </lineage>
</organism>
<dbReference type="AlphaFoldDB" id="A0A8J4BNG9"/>
<feature type="non-terminal residue" evidence="2">
    <location>
        <position position="1"/>
    </location>
</feature>
<feature type="region of interest" description="Disordered" evidence="1">
    <location>
        <begin position="1"/>
        <end position="62"/>
    </location>
</feature>
<gene>
    <name evidence="2" type="ORF">Vafri_18955</name>
</gene>
<comment type="caution">
    <text evidence="2">The sequence shown here is derived from an EMBL/GenBank/DDBJ whole genome shotgun (WGS) entry which is preliminary data.</text>
</comment>
<feature type="compositionally biased region" description="Pro residues" evidence="1">
    <location>
        <begin position="32"/>
        <end position="42"/>
    </location>
</feature>
<accession>A0A8J4BNG9</accession>
<reference evidence="2" key="1">
    <citation type="journal article" date="2021" name="Proc. Natl. Acad. Sci. U.S.A.">
        <title>Three genomes in the algal genus Volvox reveal the fate of a haploid sex-determining region after a transition to homothallism.</title>
        <authorList>
            <person name="Yamamoto K."/>
            <person name="Hamaji T."/>
            <person name="Kawai-Toyooka H."/>
            <person name="Matsuzaki R."/>
            <person name="Takahashi F."/>
            <person name="Nishimura Y."/>
            <person name="Kawachi M."/>
            <person name="Noguchi H."/>
            <person name="Minakuchi Y."/>
            <person name="Umen J.G."/>
            <person name="Toyoda A."/>
            <person name="Nozaki H."/>
        </authorList>
    </citation>
    <scope>NUCLEOTIDE SEQUENCE</scope>
    <source>
        <strain evidence="2">NIES-3780</strain>
    </source>
</reference>
<dbReference type="Proteomes" id="UP000747399">
    <property type="component" value="Unassembled WGS sequence"/>
</dbReference>
<protein>
    <submittedName>
        <fullName evidence="2">Uncharacterized protein</fullName>
    </submittedName>
</protein>
<keyword evidence="3" id="KW-1185">Reference proteome</keyword>